<dbReference type="SUPFAM" id="SSF56112">
    <property type="entry name" value="Protein kinase-like (PK-like)"/>
    <property type="match status" value="1"/>
</dbReference>
<dbReference type="Proteomes" id="UP000016935">
    <property type="component" value="Unassembled WGS sequence"/>
</dbReference>
<protein>
    <recommendedName>
        <fullName evidence="1">Protein kinase domain-containing protein</fullName>
    </recommendedName>
</protein>
<dbReference type="AlphaFoldDB" id="R0KLJ0"/>
<dbReference type="STRING" id="671987.R0KLJ0"/>
<dbReference type="InterPro" id="IPR011009">
    <property type="entry name" value="Kinase-like_dom_sf"/>
</dbReference>
<dbReference type="PROSITE" id="PS50011">
    <property type="entry name" value="PROTEIN_KINASE_DOM"/>
    <property type="match status" value="1"/>
</dbReference>
<reference evidence="2 3" key="1">
    <citation type="journal article" date="2012" name="PLoS Pathog.">
        <title>Diverse lifestyles and strategies of plant pathogenesis encoded in the genomes of eighteen Dothideomycetes fungi.</title>
        <authorList>
            <person name="Ohm R.A."/>
            <person name="Feau N."/>
            <person name="Henrissat B."/>
            <person name="Schoch C.L."/>
            <person name="Horwitz B.A."/>
            <person name="Barry K.W."/>
            <person name="Condon B.J."/>
            <person name="Copeland A.C."/>
            <person name="Dhillon B."/>
            <person name="Glaser F."/>
            <person name="Hesse C.N."/>
            <person name="Kosti I."/>
            <person name="LaButti K."/>
            <person name="Lindquist E.A."/>
            <person name="Lucas S."/>
            <person name="Salamov A.A."/>
            <person name="Bradshaw R.E."/>
            <person name="Ciuffetti L."/>
            <person name="Hamelin R.C."/>
            <person name="Kema G.H.J."/>
            <person name="Lawrence C."/>
            <person name="Scott J.A."/>
            <person name="Spatafora J.W."/>
            <person name="Turgeon B.G."/>
            <person name="de Wit P.J.G.M."/>
            <person name="Zhong S."/>
            <person name="Goodwin S.B."/>
            <person name="Grigoriev I.V."/>
        </authorList>
    </citation>
    <scope>NUCLEOTIDE SEQUENCE [LARGE SCALE GENOMIC DNA]</scope>
    <source>
        <strain evidence="3">28A</strain>
    </source>
</reference>
<organism evidence="2 3">
    <name type="scientific">Exserohilum turcicum (strain 28A)</name>
    <name type="common">Northern leaf blight fungus</name>
    <name type="synonym">Setosphaeria turcica</name>
    <dbReference type="NCBI Taxonomy" id="671987"/>
    <lineage>
        <taxon>Eukaryota</taxon>
        <taxon>Fungi</taxon>
        <taxon>Dikarya</taxon>
        <taxon>Ascomycota</taxon>
        <taxon>Pezizomycotina</taxon>
        <taxon>Dothideomycetes</taxon>
        <taxon>Pleosporomycetidae</taxon>
        <taxon>Pleosporales</taxon>
        <taxon>Pleosporineae</taxon>
        <taxon>Pleosporaceae</taxon>
        <taxon>Exserohilum</taxon>
    </lineage>
</organism>
<sequence>MSDASEEQIIDDFQQRTRGYWTTQQYERVTALLISWADDELGVASEIDRLKVLLEQHLRYSTQRYHIPSINSEAELSHRLTSFVRECALGERDLAIVYYGGHGDNTVVDEAGYPAWRAKLENGPTVEWFPLQRQLGNAHSDVFVLLDCCYAATKISREFENGQFEILAASSSGSRVPKPGRLSFTSVLIRELKKQIDAGKDVPIRWLQTHLWSASTPPALTESPQYFTLVKRDLPTIRLAPLTAKIAPGFAQKQPAASSFALLSISFTEDPTAHQLADWLKSYPPNTVSEVNIEALILRARFLEGLNEKHHPLQGSILGKVSPSAQAEIIDRMSELSNVMKKSKVLTQAEVALADIPGDLRATTLQNLNSKVAEVSESVEKGILLDSNIDLTAAQDDSVVAACEVDQVISLRQRLLSSASIPDRLDLPRGLITWDKRGKGDGQSRLRTGNIKGRPIVAEIFNYQHLTTATSNEPPPHMMTQFRKMVALLCHPKQENFHILPCLGYTHDWASKTLSLIFEVVWDSFDTQISQMNISGTSTRKFGTPLMLSKYMSKQKRVALGVRVKLAASLAKALESFHKVGWVHKSLKSDNIVFLPPDADADAATVLDQPWLFGFEYSRPEDDSTLLQEDHSLSNNAYRHPERWGKPLIKFKKSHDIYSLGIILLELAYWKPIIGFPEMKSSPGRTLVPTKIRDELLGRLRTEGPHVCGQSFADSIVACLTFEEIAAGLDEFGAHSEFSSRIVNRLASIRGI</sequence>
<dbReference type="GO" id="GO:0005524">
    <property type="term" value="F:ATP binding"/>
    <property type="evidence" value="ECO:0007669"/>
    <property type="project" value="InterPro"/>
</dbReference>
<dbReference type="eggNOG" id="ENOG502T0JZ">
    <property type="taxonomic scope" value="Eukaryota"/>
</dbReference>
<dbReference type="Pfam" id="PF24476">
    <property type="entry name" value="DUF7580"/>
    <property type="match status" value="1"/>
</dbReference>
<dbReference type="OrthoDB" id="3684010at2759"/>
<evidence type="ECO:0000313" key="3">
    <source>
        <dbReference type="Proteomes" id="UP000016935"/>
    </source>
</evidence>
<dbReference type="InterPro" id="IPR000719">
    <property type="entry name" value="Prot_kinase_dom"/>
</dbReference>
<evidence type="ECO:0000313" key="2">
    <source>
        <dbReference type="EMBL" id="EOA88827.1"/>
    </source>
</evidence>
<dbReference type="RefSeq" id="XP_008023287.1">
    <property type="nucleotide sequence ID" value="XM_008025096.1"/>
</dbReference>
<dbReference type="PANTHER" id="PTHR37542">
    <property type="entry name" value="HELO DOMAIN-CONTAINING PROTEIN-RELATED"/>
    <property type="match status" value="1"/>
</dbReference>
<keyword evidence="3" id="KW-1185">Reference proteome</keyword>
<dbReference type="InterPro" id="IPR056002">
    <property type="entry name" value="DUF7580"/>
</dbReference>
<feature type="domain" description="Protein kinase" evidence="1">
    <location>
        <begin position="431"/>
        <end position="752"/>
    </location>
</feature>
<dbReference type="Gene3D" id="1.10.510.10">
    <property type="entry name" value="Transferase(Phosphotransferase) domain 1"/>
    <property type="match status" value="1"/>
</dbReference>
<evidence type="ECO:0000259" key="1">
    <source>
        <dbReference type="PROSITE" id="PS50011"/>
    </source>
</evidence>
<dbReference type="PANTHER" id="PTHR37542:SF3">
    <property type="entry name" value="PRION-INHIBITION AND PROPAGATION HELO DOMAIN-CONTAINING PROTEIN"/>
    <property type="match status" value="1"/>
</dbReference>
<reference evidence="2 3" key="2">
    <citation type="journal article" date="2013" name="PLoS Genet.">
        <title>Comparative genome structure, secondary metabolite, and effector coding capacity across Cochliobolus pathogens.</title>
        <authorList>
            <person name="Condon B.J."/>
            <person name="Leng Y."/>
            <person name="Wu D."/>
            <person name="Bushley K.E."/>
            <person name="Ohm R.A."/>
            <person name="Otillar R."/>
            <person name="Martin J."/>
            <person name="Schackwitz W."/>
            <person name="Grimwood J."/>
            <person name="MohdZainudin N."/>
            <person name="Xue C."/>
            <person name="Wang R."/>
            <person name="Manning V.A."/>
            <person name="Dhillon B."/>
            <person name="Tu Z.J."/>
            <person name="Steffenson B.J."/>
            <person name="Salamov A."/>
            <person name="Sun H."/>
            <person name="Lowry S."/>
            <person name="LaButti K."/>
            <person name="Han J."/>
            <person name="Copeland A."/>
            <person name="Lindquist E."/>
            <person name="Barry K."/>
            <person name="Schmutz J."/>
            <person name="Baker S.E."/>
            <person name="Ciuffetti L.M."/>
            <person name="Grigoriev I.V."/>
            <person name="Zhong S."/>
            <person name="Turgeon B.G."/>
        </authorList>
    </citation>
    <scope>NUCLEOTIDE SEQUENCE [LARGE SCALE GENOMIC DNA]</scope>
    <source>
        <strain evidence="3">28A</strain>
    </source>
</reference>
<name>R0KLJ0_EXST2</name>
<dbReference type="EMBL" id="KB908526">
    <property type="protein sequence ID" value="EOA88827.1"/>
    <property type="molecule type" value="Genomic_DNA"/>
</dbReference>
<accession>R0KLJ0</accession>
<dbReference type="GeneID" id="19403066"/>
<proteinExistence type="predicted"/>
<gene>
    <name evidence="2" type="ORF">SETTUDRAFT_26878</name>
</gene>
<dbReference type="GO" id="GO:0004672">
    <property type="term" value="F:protein kinase activity"/>
    <property type="evidence" value="ECO:0007669"/>
    <property type="project" value="InterPro"/>
</dbReference>
<dbReference type="HOGENOM" id="CLU_019783_0_0_1"/>